<protein>
    <submittedName>
        <fullName evidence="1">Uncharacterized protein</fullName>
    </submittedName>
</protein>
<sequence>MGVGGLGVGDWVLGIGDWVLGVGNSGVGYWVMSVNQLTFLGRRKYNTLCLLQDVLKKIVSCHCNRRKIWKYC</sequence>
<name>A0A364Y129_9BACT</name>
<evidence type="ECO:0000313" key="1">
    <source>
        <dbReference type="EMBL" id="RAV99637.1"/>
    </source>
</evidence>
<proteinExistence type="predicted"/>
<dbReference type="EMBL" id="QMFY01000010">
    <property type="protein sequence ID" value="RAV99637.1"/>
    <property type="molecule type" value="Genomic_DNA"/>
</dbReference>
<keyword evidence="2" id="KW-1185">Reference proteome</keyword>
<dbReference type="AlphaFoldDB" id="A0A364Y129"/>
<reference evidence="1 2" key="1">
    <citation type="submission" date="2018-06" db="EMBL/GenBank/DDBJ databases">
        <title>Chryseolinea flavus sp. nov., a member of the phylum Bacteroidetes isolated from soil.</title>
        <authorList>
            <person name="Li Y."/>
            <person name="Wang J."/>
        </authorList>
    </citation>
    <scope>NUCLEOTIDE SEQUENCE [LARGE SCALE GENOMIC DNA]</scope>
    <source>
        <strain evidence="1 2">SDU1-6</strain>
    </source>
</reference>
<evidence type="ECO:0000313" key="2">
    <source>
        <dbReference type="Proteomes" id="UP000251889"/>
    </source>
</evidence>
<accession>A0A364Y129</accession>
<gene>
    <name evidence="1" type="ORF">DQQ10_18750</name>
</gene>
<dbReference type="Proteomes" id="UP000251889">
    <property type="component" value="Unassembled WGS sequence"/>
</dbReference>
<organism evidence="1 2">
    <name type="scientific">Pseudochryseolinea flava</name>
    <dbReference type="NCBI Taxonomy" id="2059302"/>
    <lineage>
        <taxon>Bacteria</taxon>
        <taxon>Pseudomonadati</taxon>
        <taxon>Bacteroidota</taxon>
        <taxon>Cytophagia</taxon>
        <taxon>Cytophagales</taxon>
        <taxon>Fulvivirgaceae</taxon>
        <taxon>Pseudochryseolinea</taxon>
    </lineage>
</organism>
<comment type="caution">
    <text evidence="1">The sequence shown here is derived from an EMBL/GenBank/DDBJ whole genome shotgun (WGS) entry which is preliminary data.</text>
</comment>